<reference evidence="2 3" key="1">
    <citation type="submission" date="2020-08" db="EMBL/GenBank/DDBJ databases">
        <title>Sequencing the genomes of 1000 actinobacteria strains.</title>
        <authorList>
            <person name="Klenk H.-P."/>
        </authorList>
    </citation>
    <scope>NUCLEOTIDE SEQUENCE [LARGE SCALE GENOMIC DNA]</scope>
    <source>
        <strain evidence="2 3">DSM 45486</strain>
    </source>
</reference>
<dbReference type="EMBL" id="JACHMO010000001">
    <property type="protein sequence ID" value="MBB5804654.1"/>
    <property type="molecule type" value="Genomic_DNA"/>
</dbReference>
<comment type="caution">
    <text evidence="2">The sequence shown here is derived from an EMBL/GenBank/DDBJ whole genome shotgun (WGS) entry which is preliminary data.</text>
</comment>
<accession>A0A7W9HMT6</accession>
<name>A0A7W9HMT6_9PSEU</name>
<feature type="compositionally biased region" description="Basic and acidic residues" evidence="1">
    <location>
        <begin position="119"/>
        <end position="134"/>
    </location>
</feature>
<dbReference type="AlphaFoldDB" id="A0A7W9HMT6"/>
<keyword evidence="3" id="KW-1185">Reference proteome</keyword>
<protein>
    <submittedName>
        <fullName evidence="2">Uncharacterized protein</fullName>
    </submittedName>
</protein>
<evidence type="ECO:0000313" key="2">
    <source>
        <dbReference type="EMBL" id="MBB5804654.1"/>
    </source>
</evidence>
<dbReference type="RefSeq" id="WP_184922641.1">
    <property type="nucleotide sequence ID" value="NZ_JACHMO010000001.1"/>
</dbReference>
<feature type="region of interest" description="Disordered" evidence="1">
    <location>
        <begin position="119"/>
        <end position="151"/>
    </location>
</feature>
<evidence type="ECO:0000313" key="3">
    <source>
        <dbReference type="Proteomes" id="UP000552097"/>
    </source>
</evidence>
<sequence>MTEGHEVYEFDNGFNFSFGWGDLVTIGDIIHFEKVRNHPYDDLFTGIPKKEVKDDGSWSYVTDEFGNIVREHTKELSAEFIWILARTQDKSWTYDQTLALPGLVLYKLFAELAKRQLEAMEEDKKSEPSKDGEKKKRNPRKKPESDTDGKA</sequence>
<gene>
    <name evidence="2" type="ORF">F4560_004422</name>
</gene>
<proteinExistence type="predicted"/>
<feature type="compositionally biased region" description="Basic and acidic residues" evidence="1">
    <location>
        <begin position="141"/>
        <end position="151"/>
    </location>
</feature>
<organism evidence="2 3">
    <name type="scientific">Saccharothrix ecbatanensis</name>
    <dbReference type="NCBI Taxonomy" id="1105145"/>
    <lineage>
        <taxon>Bacteria</taxon>
        <taxon>Bacillati</taxon>
        <taxon>Actinomycetota</taxon>
        <taxon>Actinomycetes</taxon>
        <taxon>Pseudonocardiales</taxon>
        <taxon>Pseudonocardiaceae</taxon>
        <taxon>Saccharothrix</taxon>
    </lineage>
</organism>
<dbReference type="Proteomes" id="UP000552097">
    <property type="component" value="Unassembled WGS sequence"/>
</dbReference>
<evidence type="ECO:0000256" key="1">
    <source>
        <dbReference type="SAM" id="MobiDB-lite"/>
    </source>
</evidence>